<evidence type="ECO:0000313" key="2">
    <source>
        <dbReference type="EMBL" id="PSS27874.1"/>
    </source>
</evidence>
<evidence type="ECO:0000313" key="3">
    <source>
        <dbReference type="Proteomes" id="UP000241818"/>
    </source>
</evidence>
<evidence type="ECO:0000256" key="1">
    <source>
        <dbReference type="SAM" id="SignalP"/>
    </source>
</evidence>
<keyword evidence="3" id="KW-1185">Reference proteome</keyword>
<dbReference type="GeneID" id="36575341"/>
<gene>
    <name evidence="2" type="ORF">M430DRAFT_38594</name>
</gene>
<proteinExistence type="predicted"/>
<keyword evidence="1" id="KW-0732">Signal</keyword>
<feature type="signal peptide" evidence="1">
    <location>
        <begin position="1"/>
        <end position="20"/>
    </location>
</feature>
<feature type="chain" id="PRO_5015647458" evidence="1">
    <location>
        <begin position="21"/>
        <end position="252"/>
    </location>
</feature>
<dbReference type="Proteomes" id="UP000241818">
    <property type="component" value="Unassembled WGS sequence"/>
</dbReference>
<organism evidence="2 3">
    <name type="scientific">Amorphotheca resinae ATCC 22711</name>
    <dbReference type="NCBI Taxonomy" id="857342"/>
    <lineage>
        <taxon>Eukaryota</taxon>
        <taxon>Fungi</taxon>
        <taxon>Dikarya</taxon>
        <taxon>Ascomycota</taxon>
        <taxon>Pezizomycotina</taxon>
        <taxon>Leotiomycetes</taxon>
        <taxon>Helotiales</taxon>
        <taxon>Amorphothecaceae</taxon>
        <taxon>Amorphotheca</taxon>
    </lineage>
</organism>
<name>A0A2T3BER8_AMORE</name>
<sequence length="252" mass="27273">MVGGKLTAAFLVTALSQAEANLPTYRLGSEAENKAGAYEGGRGAAKGYRCKGKERKPTDGACIRSDGRPGSTFREVVDRYEWDSSEGKRATGTDWRVAAVRRSTVSIGVDWRLFGIFALALDQFTSLPSLALGLLGSLDLWPRVGTLPLPATPHPHLSAAARGDWLPLQSPKNVRKRGPIRPITGIQEHPSLEVLYIRSKRLRLLGTEYGMLLSSLSCLKAADPVPGNGERGTYKMPLHASTSGRNVFARAF</sequence>
<reference evidence="2 3" key="1">
    <citation type="journal article" date="2018" name="New Phytol.">
        <title>Comparative genomics and transcriptomics depict ericoid mycorrhizal fungi as versatile saprotrophs and plant mutualists.</title>
        <authorList>
            <person name="Martino E."/>
            <person name="Morin E."/>
            <person name="Grelet G.A."/>
            <person name="Kuo A."/>
            <person name="Kohler A."/>
            <person name="Daghino S."/>
            <person name="Barry K.W."/>
            <person name="Cichocki N."/>
            <person name="Clum A."/>
            <person name="Dockter R.B."/>
            <person name="Hainaut M."/>
            <person name="Kuo R.C."/>
            <person name="LaButti K."/>
            <person name="Lindahl B.D."/>
            <person name="Lindquist E.A."/>
            <person name="Lipzen A."/>
            <person name="Khouja H.R."/>
            <person name="Magnuson J."/>
            <person name="Murat C."/>
            <person name="Ohm R.A."/>
            <person name="Singer S.W."/>
            <person name="Spatafora J.W."/>
            <person name="Wang M."/>
            <person name="Veneault-Fourrey C."/>
            <person name="Henrissat B."/>
            <person name="Grigoriev I.V."/>
            <person name="Martin F.M."/>
            <person name="Perotto S."/>
        </authorList>
    </citation>
    <scope>NUCLEOTIDE SEQUENCE [LARGE SCALE GENOMIC DNA]</scope>
    <source>
        <strain evidence="2 3">ATCC 22711</strain>
    </source>
</reference>
<dbReference type="RefSeq" id="XP_024725399.1">
    <property type="nucleotide sequence ID" value="XM_024867260.1"/>
</dbReference>
<dbReference type="EMBL" id="KZ679006">
    <property type="protein sequence ID" value="PSS27874.1"/>
    <property type="molecule type" value="Genomic_DNA"/>
</dbReference>
<protein>
    <submittedName>
        <fullName evidence="2">Uncharacterized protein</fullName>
    </submittedName>
</protein>
<dbReference type="AlphaFoldDB" id="A0A2T3BER8"/>
<accession>A0A2T3BER8</accession>
<dbReference type="InParanoid" id="A0A2T3BER8"/>